<evidence type="ECO:0000313" key="2">
    <source>
        <dbReference type="EMBL" id="CAH7056577.1"/>
    </source>
</evidence>
<dbReference type="InterPro" id="IPR027836">
    <property type="entry name" value="DUF4529"/>
</dbReference>
<gene>
    <name evidence="2" type="primary">1700030J22Rik</name>
    <name evidence="2" type="ORF">PHOROB_LOCUS13902</name>
</gene>
<proteinExistence type="predicted"/>
<dbReference type="PANTHER" id="PTHR36869:SF1">
    <property type="entry name" value="CHROMOSOME 16 OPEN READING FRAME 46"/>
    <property type="match status" value="1"/>
</dbReference>
<name>A0AAV0A2Z7_PHORO</name>
<sequence length="407" mass="45561">MDFCQESETIVGNNENEKTQGVEETALSLSCPDERSERNHVCCLLGVSDLTLEEDERAIEFAINTGWEEAVHGWGRTSPAACIWSRKKVKRGRIGEGTGSSSNCLFCMSLSQGSLDIHSLSVVGKLEAGAVAEMSPEKSWNPEKSWDHTSQTPSTTSREPNKLCFPTYMHGEKKSLQIKEFIWCMEEWAIPETVSSKTCRNPCGSTDRSLSISDSLTSKALMVLPPLKSSTPNNLDTLSKKNNDIFWQPEEKAIRVEKDECVACTDGLKTVDGRGEKRHFELASHLKVTDILPFPPPVAQTHLLAAESQKCCLHWSLLPQKSSMYPSKPTNIHYLATLQLLHKQRMQSYRTRLKAKEPRPSRNKHILTEAKQANRSQTLSNKMFSKPLLPSLTVSRVVIPVSTHRVL</sequence>
<dbReference type="Proteomes" id="UP001152836">
    <property type="component" value="Unassembled WGS sequence"/>
</dbReference>
<accession>A0AAV0A2Z7</accession>
<feature type="compositionally biased region" description="Polar residues" evidence="1">
    <location>
        <begin position="148"/>
        <end position="158"/>
    </location>
</feature>
<feature type="region of interest" description="Disordered" evidence="1">
    <location>
        <begin position="134"/>
        <end position="159"/>
    </location>
</feature>
<dbReference type="AlphaFoldDB" id="A0AAV0A2Z7"/>
<dbReference type="Pfam" id="PF15032">
    <property type="entry name" value="DUF4529"/>
    <property type="match status" value="1"/>
</dbReference>
<organism evidence="2 3">
    <name type="scientific">Phodopus roborovskii</name>
    <name type="common">Roborovski's desert hamster</name>
    <name type="synonym">Cricetulus roborovskii</name>
    <dbReference type="NCBI Taxonomy" id="109678"/>
    <lineage>
        <taxon>Eukaryota</taxon>
        <taxon>Metazoa</taxon>
        <taxon>Chordata</taxon>
        <taxon>Craniata</taxon>
        <taxon>Vertebrata</taxon>
        <taxon>Euteleostomi</taxon>
        <taxon>Mammalia</taxon>
        <taxon>Eutheria</taxon>
        <taxon>Euarchontoglires</taxon>
        <taxon>Glires</taxon>
        <taxon>Rodentia</taxon>
        <taxon>Myomorpha</taxon>
        <taxon>Muroidea</taxon>
        <taxon>Cricetidae</taxon>
        <taxon>Cricetinae</taxon>
        <taxon>Phodopus</taxon>
    </lineage>
</organism>
<evidence type="ECO:0000313" key="3">
    <source>
        <dbReference type="Proteomes" id="UP001152836"/>
    </source>
</evidence>
<keyword evidence="3" id="KW-1185">Reference proteome</keyword>
<dbReference type="EMBL" id="CALSGD010001542">
    <property type="protein sequence ID" value="CAH7056577.1"/>
    <property type="molecule type" value="Genomic_DNA"/>
</dbReference>
<dbReference type="PANTHER" id="PTHR36869">
    <property type="entry name" value="CHROMOSOME 16 OPEN READING FRAME 46"/>
    <property type="match status" value="1"/>
</dbReference>
<evidence type="ECO:0000256" key="1">
    <source>
        <dbReference type="SAM" id="MobiDB-lite"/>
    </source>
</evidence>
<protein>
    <submittedName>
        <fullName evidence="2">1700030J22Rik protein</fullName>
    </submittedName>
</protein>
<comment type="caution">
    <text evidence="2">The sequence shown here is derived from an EMBL/GenBank/DDBJ whole genome shotgun (WGS) entry which is preliminary data.</text>
</comment>
<reference evidence="2" key="1">
    <citation type="submission" date="2022-06" db="EMBL/GenBank/DDBJ databases">
        <authorList>
            <person name="Andreotti S."/>
            <person name="Wyler E."/>
        </authorList>
    </citation>
    <scope>NUCLEOTIDE SEQUENCE</scope>
</reference>